<protein>
    <submittedName>
        <fullName evidence="2">Uncharacterized protein</fullName>
    </submittedName>
</protein>
<feature type="region of interest" description="Disordered" evidence="1">
    <location>
        <begin position="347"/>
        <end position="383"/>
    </location>
</feature>
<evidence type="ECO:0000313" key="3">
    <source>
        <dbReference type="Proteomes" id="UP000321393"/>
    </source>
</evidence>
<comment type="caution">
    <text evidence="2">The sequence shown here is derived from an EMBL/GenBank/DDBJ whole genome shotgun (WGS) entry which is preliminary data.</text>
</comment>
<evidence type="ECO:0000313" key="2">
    <source>
        <dbReference type="EMBL" id="KAA0053237.1"/>
    </source>
</evidence>
<reference evidence="2 3" key="1">
    <citation type="submission" date="2019-08" db="EMBL/GenBank/DDBJ databases">
        <title>Draft genome sequences of two oriental melons (Cucumis melo L. var makuwa).</title>
        <authorList>
            <person name="Kwon S.-Y."/>
        </authorList>
    </citation>
    <scope>NUCLEOTIDE SEQUENCE [LARGE SCALE GENOMIC DNA]</scope>
    <source>
        <strain evidence="3">cv. SW 3</strain>
        <tissue evidence="2">Leaf</tissue>
    </source>
</reference>
<evidence type="ECO:0000256" key="1">
    <source>
        <dbReference type="SAM" id="MobiDB-lite"/>
    </source>
</evidence>
<gene>
    <name evidence="2" type="ORF">E6C27_scaffold102G00220</name>
</gene>
<accession>A0A5A7UFG4</accession>
<feature type="compositionally biased region" description="Polar residues" evidence="1">
    <location>
        <begin position="367"/>
        <end position="380"/>
    </location>
</feature>
<dbReference type="AlphaFoldDB" id="A0A5A7UFG4"/>
<dbReference type="Proteomes" id="UP000321393">
    <property type="component" value="Unassembled WGS sequence"/>
</dbReference>
<dbReference type="EMBL" id="SSTE01009593">
    <property type="protein sequence ID" value="KAA0053237.1"/>
    <property type="molecule type" value="Genomic_DNA"/>
</dbReference>
<proteinExistence type="predicted"/>
<sequence length="445" mass="50533">MSLLEMKLSLEEQCMRTIETKAKKIEVEPSKLKEAQRGGEKRPQGIDKLIKVEKGLFPFNEALPNFIFSSIKAFGWTKFFTGKTKANIELYDLSNDANYPRHEIITKPTKGIAREVLNYQLAWHRIENYANRKISIAFNLGAIIQGAIFAWMEIPKGAKSFPSMMEKLYLKHIPSLAMLPQRKIPSRVYNQTTLNRVITFHQNKEEEYHLKTLGHEKEPEGMEDKEDLPLSLPMKRTIASTSMQLGKKLKVDATKQVAKENNSTHCKKVTSLPGDELLCRPYLFFPLINLPKTKTPPHLDLNEPLLVPKVVPQELIALPTKGAKESIPIVVLSERDMTRNDMATVNKPQEQETQVNVDDPLSKAKHTNPNVAGMTSSSMSQDKDLKESFVKSEGDNLYDLIGTTICKPTFDYFEQVLDQQTVYSADHDTMTTMIDKVQAENVKLN</sequence>
<feature type="compositionally biased region" description="Polar residues" evidence="1">
    <location>
        <begin position="347"/>
        <end position="356"/>
    </location>
</feature>
<organism evidence="2 3">
    <name type="scientific">Cucumis melo var. makuwa</name>
    <name type="common">Oriental melon</name>
    <dbReference type="NCBI Taxonomy" id="1194695"/>
    <lineage>
        <taxon>Eukaryota</taxon>
        <taxon>Viridiplantae</taxon>
        <taxon>Streptophyta</taxon>
        <taxon>Embryophyta</taxon>
        <taxon>Tracheophyta</taxon>
        <taxon>Spermatophyta</taxon>
        <taxon>Magnoliopsida</taxon>
        <taxon>eudicotyledons</taxon>
        <taxon>Gunneridae</taxon>
        <taxon>Pentapetalae</taxon>
        <taxon>rosids</taxon>
        <taxon>fabids</taxon>
        <taxon>Cucurbitales</taxon>
        <taxon>Cucurbitaceae</taxon>
        <taxon>Benincaseae</taxon>
        <taxon>Cucumis</taxon>
    </lineage>
</organism>
<name>A0A5A7UFG4_CUCMM</name>